<dbReference type="InterPro" id="IPR006976">
    <property type="entry name" value="VanZ-like"/>
</dbReference>
<feature type="transmembrane region" description="Helical" evidence="1">
    <location>
        <begin position="77"/>
        <end position="97"/>
    </location>
</feature>
<name>A0A9X1I129_9FLAO</name>
<reference evidence="3" key="1">
    <citation type="submission" date="2021-10" db="EMBL/GenBank/DDBJ databases">
        <title>Tamlana sargassums sp. nov., and Tamlana laminarinivorans sp. nov., two new bacteria isolated from the brown alga.</title>
        <authorList>
            <person name="Li J."/>
        </authorList>
    </citation>
    <scope>NUCLEOTIDE SEQUENCE</scope>
    <source>
        <strain evidence="3">PT2-4</strain>
    </source>
</reference>
<proteinExistence type="predicted"/>
<evidence type="ECO:0000256" key="1">
    <source>
        <dbReference type="SAM" id="Phobius"/>
    </source>
</evidence>
<organism evidence="3 4">
    <name type="scientific">Neotamlana laminarinivorans</name>
    <dbReference type="NCBI Taxonomy" id="2883124"/>
    <lineage>
        <taxon>Bacteria</taxon>
        <taxon>Pseudomonadati</taxon>
        <taxon>Bacteroidota</taxon>
        <taxon>Flavobacteriia</taxon>
        <taxon>Flavobacteriales</taxon>
        <taxon>Flavobacteriaceae</taxon>
        <taxon>Neotamlana</taxon>
    </lineage>
</organism>
<keyword evidence="1" id="KW-1133">Transmembrane helix</keyword>
<feature type="transmembrane region" description="Helical" evidence="1">
    <location>
        <begin position="109"/>
        <end position="126"/>
    </location>
</feature>
<keyword evidence="1" id="KW-0472">Membrane</keyword>
<evidence type="ECO:0000259" key="2">
    <source>
        <dbReference type="Pfam" id="PF04892"/>
    </source>
</evidence>
<feature type="domain" description="VanZ-like" evidence="2">
    <location>
        <begin position="49"/>
        <end position="126"/>
    </location>
</feature>
<keyword evidence="1" id="KW-0812">Transmembrane</keyword>
<feature type="transmembrane region" description="Helical" evidence="1">
    <location>
        <begin position="50"/>
        <end position="70"/>
    </location>
</feature>
<dbReference type="Pfam" id="PF04892">
    <property type="entry name" value="VanZ"/>
    <property type="match status" value="1"/>
</dbReference>
<dbReference type="AlphaFoldDB" id="A0A9X1I129"/>
<sequence>MRFLFWWGIFIFGVLVVLYFSWINSPRLELNQFVPKRIAVWADKHENDNIRTAVPLVCLGGLAGLYLITYRKRNAKSWLIIWGGLVGLVAIAELGQLALPLRSADWKDVFWGAVGAALGLIMIEVLRRMRIAYKKLKNGS</sequence>
<feature type="transmembrane region" description="Helical" evidence="1">
    <location>
        <begin position="5"/>
        <end position="23"/>
    </location>
</feature>
<keyword evidence="4" id="KW-1185">Reference proteome</keyword>
<evidence type="ECO:0000313" key="4">
    <source>
        <dbReference type="Proteomes" id="UP001139199"/>
    </source>
</evidence>
<dbReference type="EMBL" id="JAJAPW010000003">
    <property type="protein sequence ID" value="MCB4799010.1"/>
    <property type="molecule type" value="Genomic_DNA"/>
</dbReference>
<dbReference type="Proteomes" id="UP001139199">
    <property type="component" value="Unassembled WGS sequence"/>
</dbReference>
<accession>A0A9X1I129</accession>
<protein>
    <submittedName>
        <fullName evidence="3">VanZ family protein</fullName>
    </submittedName>
</protein>
<gene>
    <name evidence="3" type="ORF">LG649_09135</name>
</gene>
<evidence type="ECO:0000313" key="3">
    <source>
        <dbReference type="EMBL" id="MCB4799010.1"/>
    </source>
</evidence>
<dbReference type="RefSeq" id="WP_226543522.1">
    <property type="nucleotide sequence ID" value="NZ_JAJAPW010000003.1"/>
</dbReference>
<comment type="caution">
    <text evidence="3">The sequence shown here is derived from an EMBL/GenBank/DDBJ whole genome shotgun (WGS) entry which is preliminary data.</text>
</comment>